<proteinExistence type="predicted"/>
<evidence type="ECO:0000259" key="1">
    <source>
        <dbReference type="Pfam" id="PF06230"/>
    </source>
</evidence>
<reference evidence="3 4" key="1">
    <citation type="journal article" date="2017" name="Nat. Commun.">
        <title>In situ click chemistry generation of cyclooxygenase-2 inhibitors.</title>
        <authorList>
            <person name="Bhardwaj A."/>
            <person name="Kaur J."/>
            <person name="Wuest M."/>
            <person name="Wuest F."/>
        </authorList>
    </citation>
    <scope>NUCLEOTIDE SEQUENCE [LARGE SCALE GENOMIC DNA]</scope>
    <source>
        <strain evidence="3">S2_018_000_R2_106</strain>
    </source>
</reference>
<dbReference type="InterPro" id="IPR043167">
    <property type="entry name" value="LpxI_C_sf"/>
</dbReference>
<name>A0A6N4R3D1_BLAVI</name>
<feature type="domain" description="LpxI C-terminal" evidence="1">
    <location>
        <begin position="147"/>
        <end position="283"/>
    </location>
</feature>
<evidence type="ECO:0000259" key="2">
    <source>
        <dbReference type="Pfam" id="PF17930"/>
    </source>
</evidence>
<gene>
    <name evidence="3" type="ORF">DI628_02510</name>
</gene>
<evidence type="ECO:0000313" key="4">
    <source>
        <dbReference type="Proteomes" id="UP000320948"/>
    </source>
</evidence>
<dbReference type="Gene3D" id="3.40.140.80">
    <property type="match status" value="1"/>
</dbReference>
<dbReference type="Pfam" id="PF17930">
    <property type="entry name" value="LpxI_N"/>
    <property type="match status" value="1"/>
</dbReference>
<feature type="domain" description="LpxI N-terminal" evidence="2">
    <location>
        <begin position="17"/>
        <end position="144"/>
    </location>
</feature>
<dbReference type="InterPro" id="IPR041255">
    <property type="entry name" value="LpxI_N"/>
</dbReference>
<dbReference type="EMBL" id="VAFM01000001">
    <property type="protein sequence ID" value="TKW61513.1"/>
    <property type="molecule type" value="Genomic_DNA"/>
</dbReference>
<dbReference type="InterPro" id="IPR010415">
    <property type="entry name" value="LpxI_C"/>
</dbReference>
<dbReference type="PANTHER" id="PTHR39962:SF1">
    <property type="entry name" value="LPXI FAMILY PROTEIN"/>
    <property type="match status" value="1"/>
</dbReference>
<evidence type="ECO:0000313" key="3">
    <source>
        <dbReference type="EMBL" id="TKW61513.1"/>
    </source>
</evidence>
<protein>
    <submittedName>
        <fullName evidence="3">LpxI family protein</fullName>
    </submittedName>
</protein>
<dbReference type="Proteomes" id="UP000320948">
    <property type="component" value="Unassembled WGS sequence"/>
</dbReference>
<sequence length="285" mass="30010">MPNTSKAPQTSDSHSVLAILAGGDPLPTTIAQVAVAKGWGVHVVTFAGQPKPTSLPNVNSVKEFPLGQIGHILAHLKAHKVTHVALAGHLNKPSILSLKPDATGLKLLARAVIKHDDALLRSVTDFLQEEGFKLVTIQDLAPSLLAPKGLLTKAEPTADEVEDIALARSTLAVLGDLDIGQACIVHNGAIIGVEAVEGTDALITRCAALRMGPNGNGEQGGILVKRAKDMQTDLADLPTVGLETLNLLAKFNYRGLHIQSGRTLFLNQPETIAHANAHNLFVVSE</sequence>
<dbReference type="InterPro" id="IPR053174">
    <property type="entry name" value="LpxI"/>
</dbReference>
<dbReference type="Gene3D" id="3.40.50.20">
    <property type="match status" value="1"/>
</dbReference>
<dbReference type="Pfam" id="PF06230">
    <property type="entry name" value="LpxI_C"/>
    <property type="match status" value="1"/>
</dbReference>
<dbReference type="AlphaFoldDB" id="A0A6N4R3D1"/>
<organism evidence="3 4">
    <name type="scientific">Blastochloris viridis</name>
    <name type="common">Rhodopseudomonas viridis</name>
    <dbReference type="NCBI Taxonomy" id="1079"/>
    <lineage>
        <taxon>Bacteria</taxon>
        <taxon>Pseudomonadati</taxon>
        <taxon>Pseudomonadota</taxon>
        <taxon>Alphaproteobacteria</taxon>
        <taxon>Hyphomicrobiales</taxon>
        <taxon>Blastochloridaceae</taxon>
        <taxon>Blastochloris</taxon>
    </lineage>
</organism>
<dbReference type="PANTHER" id="PTHR39962">
    <property type="entry name" value="BLL4848 PROTEIN"/>
    <property type="match status" value="1"/>
</dbReference>
<comment type="caution">
    <text evidence="3">The sequence shown here is derived from an EMBL/GenBank/DDBJ whole genome shotgun (WGS) entry which is preliminary data.</text>
</comment>
<accession>A0A6N4R3D1</accession>